<keyword evidence="5" id="KW-0812">Transmembrane</keyword>
<comment type="similarity">
    <text evidence="2">Belongs to the ROT1 family.</text>
</comment>
<keyword evidence="12" id="KW-1185">Reference proteome</keyword>
<comment type="subcellular location">
    <subcellularLocation>
        <location evidence="1">Endoplasmic reticulum membrane</location>
        <topology evidence="1">Single-pass type I membrane protein</topology>
    </subcellularLocation>
</comment>
<evidence type="ECO:0000313" key="12">
    <source>
        <dbReference type="Proteomes" id="UP001218188"/>
    </source>
</evidence>
<comment type="caution">
    <text evidence="11">The sequence shown here is derived from an EMBL/GenBank/DDBJ whole genome shotgun (WGS) entry which is preliminary data.</text>
</comment>
<evidence type="ECO:0000256" key="3">
    <source>
        <dbReference type="ARBA" id="ARBA00016195"/>
    </source>
</evidence>
<organism evidence="11 12">
    <name type="scientific">Mycena alexandri</name>
    <dbReference type="NCBI Taxonomy" id="1745969"/>
    <lineage>
        <taxon>Eukaryota</taxon>
        <taxon>Fungi</taxon>
        <taxon>Dikarya</taxon>
        <taxon>Basidiomycota</taxon>
        <taxon>Agaricomycotina</taxon>
        <taxon>Agaricomycetes</taxon>
        <taxon>Agaricomycetidae</taxon>
        <taxon>Agaricales</taxon>
        <taxon>Marasmiineae</taxon>
        <taxon>Mycenaceae</taxon>
        <taxon>Mycena</taxon>
    </lineage>
</organism>
<dbReference type="Pfam" id="PF10681">
    <property type="entry name" value="Rot1"/>
    <property type="match status" value="1"/>
</dbReference>
<dbReference type="PANTHER" id="PTHR28090">
    <property type="entry name" value="PROTEIN ROT1"/>
    <property type="match status" value="1"/>
</dbReference>
<proteinExistence type="inferred from homology"/>
<evidence type="ECO:0000256" key="2">
    <source>
        <dbReference type="ARBA" id="ARBA00007149"/>
    </source>
</evidence>
<evidence type="ECO:0000256" key="8">
    <source>
        <dbReference type="ARBA" id="ARBA00022989"/>
    </source>
</evidence>
<dbReference type="Proteomes" id="UP001218188">
    <property type="component" value="Unassembled WGS sequence"/>
</dbReference>
<reference evidence="11" key="1">
    <citation type="submission" date="2023-03" db="EMBL/GenBank/DDBJ databases">
        <title>Massive genome expansion in bonnet fungi (Mycena s.s.) driven by repeated elements and novel gene families across ecological guilds.</title>
        <authorList>
            <consortium name="Lawrence Berkeley National Laboratory"/>
            <person name="Harder C.B."/>
            <person name="Miyauchi S."/>
            <person name="Viragh M."/>
            <person name="Kuo A."/>
            <person name="Thoen E."/>
            <person name="Andreopoulos B."/>
            <person name="Lu D."/>
            <person name="Skrede I."/>
            <person name="Drula E."/>
            <person name="Henrissat B."/>
            <person name="Morin E."/>
            <person name="Kohler A."/>
            <person name="Barry K."/>
            <person name="LaButti K."/>
            <person name="Morin E."/>
            <person name="Salamov A."/>
            <person name="Lipzen A."/>
            <person name="Mereny Z."/>
            <person name="Hegedus B."/>
            <person name="Baldrian P."/>
            <person name="Stursova M."/>
            <person name="Weitz H."/>
            <person name="Taylor A."/>
            <person name="Grigoriev I.V."/>
            <person name="Nagy L.G."/>
            <person name="Martin F."/>
            <person name="Kauserud H."/>
        </authorList>
    </citation>
    <scope>NUCLEOTIDE SEQUENCE</scope>
    <source>
        <strain evidence="11">CBHHK200</strain>
    </source>
</reference>
<protein>
    <recommendedName>
        <fullName evidence="4">Protein ROT1</fullName>
    </recommendedName>
    <alternativeName>
        <fullName evidence="3">Protein rot1</fullName>
    </alternativeName>
</protein>
<gene>
    <name evidence="11" type="ORF">C8F04DRAFT_1392202</name>
</gene>
<name>A0AAD6T490_9AGAR</name>
<evidence type="ECO:0000256" key="7">
    <source>
        <dbReference type="ARBA" id="ARBA00022824"/>
    </source>
</evidence>
<accession>A0AAD6T490</accession>
<keyword evidence="8" id="KW-1133">Transmembrane helix</keyword>
<dbReference type="EMBL" id="JARJCM010000026">
    <property type="protein sequence ID" value="KAJ7039496.1"/>
    <property type="molecule type" value="Genomic_DNA"/>
</dbReference>
<dbReference type="AlphaFoldDB" id="A0AAD6T490"/>
<evidence type="ECO:0000256" key="10">
    <source>
        <dbReference type="SAM" id="SignalP"/>
    </source>
</evidence>
<feature type="signal peptide" evidence="10">
    <location>
        <begin position="1"/>
        <end position="19"/>
    </location>
</feature>
<dbReference type="InterPro" id="IPR019623">
    <property type="entry name" value="Rot1"/>
</dbReference>
<evidence type="ECO:0000313" key="11">
    <source>
        <dbReference type="EMBL" id="KAJ7039496.1"/>
    </source>
</evidence>
<sequence>MFASLPLTALLLAAAAVSAQDIVYDAAHNTTPIVGTWSSGSQHVVPGPGFANPAQESFTYPNTTGVGYSFSDDGWYEIARYRFASNASEPNCIIGTVVWAHGHYELVANGSIVLKPIGDGYQQVQAPCAATSNFMQNYNFTELFVSWQIFTDVAFGPKLHLFQFDGSPVAPLFRLSEQPNMLPKQMLRNVSAAVVTTTSNGLVSEQTLTPRQKRSGAAELQCPMGLVAGQFLIYIHIIDSHVSDRLHTQRS</sequence>
<feature type="chain" id="PRO_5042068818" description="Protein ROT1" evidence="10">
    <location>
        <begin position="20"/>
        <end position="251"/>
    </location>
</feature>
<keyword evidence="7" id="KW-0256">Endoplasmic reticulum</keyword>
<dbReference type="GO" id="GO:0005789">
    <property type="term" value="C:endoplasmic reticulum membrane"/>
    <property type="evidence" value="ECO:0007669"/>
    <property type="project" value="UniProtKB-SubCell"/>
</dbReference>
<evidence type="ECO:0000256" key="9">
    <source>
        <dbReference type="ARBA" id="ARBA00023136"/>
    </source>
</evidence>
<dbReference type="GO" id="GO:0051082">
    <property type="term" value="F:unfolded protein binding"/>
    <property type="evidence" value="ECO:0007669"/>
    <property type="project" value="TreeGrafter"/>
</dbReference>
<evidence type="ECO:0000256" key="4">
    <source>
        <dbReference type="ARBA" id="ARBA00017291"/>
    </source>
</evidence>
<keyword evidence="6 10" id="KW-0732">Signal</keyword>
<evidence type="ECO:0000256" key="5">
    <source>
        <dbReference type="ARBA" id="ARBA00022692"/>
    </source>
</evidence>
<dbReference type="GO" id="GO:0006458">
    <property type="term" value="P:'de novo' protein folding"/>
    <property type="evidence" value="ECO:0007669"/>
    <property type="project" value="InterPro"/>
</dbReference>
<keyword evidence="9" id="KW-0472">Membrane</keyword>
<evidence type="ECO:0000256" key="1">
    <source>
        <dbReference type="ARBA" id="ARBA00004115"/>
    </source>
</evidence>
<evidence type="ECO:0000256" key="6">
    <source>
        <dbReference type="ARBA" id="ARBA00022729"/>
    </source>
</evidence>
<dbReference type="PANTHER" id="PTHR28090:SF1">
    <property type="entry name" value="PROTEIN ROT1"/>
    <property type="match status" value="1"/>
</dbReference>